<gene>
    <name evidence="7" type="ORF">BJL90_20625</name>
    <name evidence="8" type="ORF">CLFO_31000</name>
</gene>
<dbReference type="EMBL" id="CP020559">
    <property type="protein sequence ID" value="ARE88694.1"/>
    <property type="molecule type" value="Genomic_DNA"/>
</dbReference>
<evidence type="ECO:0000313" key="8">
    <source>
        <dbReference type="EMBL" id="ARE88694.1"/>
    </source>
</evidence>
<protein>
    <submittedName>
        <fullName evidence="7">ABC transporter</fullName>
    </submittedName>
    <submittedName>
        <fullName evidence="8">ABC-2 type transporter</fullName>
    </submittedName>
</protein>
<feature type="transmembrane region" description="Helical" evidence="5">
    <location>
        <begin position="165"/>
        <end position="182"/>
    </location>
</feature>
<feature type="domain" description="ABC-2 type transporter transmembrane" evidence="6">
    <location>
        <begin position="10"/>
        <end position="208"/>
    </location>
</feature>
<evidence type="ECO:0000313" key="7">
    <source>
        <dbReference type="EMBL" id="AOY78058.1"/>
    </source>
</evidence>
<dbReference type="InterPro" id="IPR013525">
    <property type="entry name" value="ABC2_TM"/>
</dbReference>
<evidence type="ECO:0000259" key="6">
    <source>
        <dbReference type="Pfam" id="PF01061"/>
    </source>
</evidence>
<reference evidence="7 9" key="1">
    <citation type="submission" date="2016-10" db="EMBL/GenBank/DDBJ databases">
        <title>Complete Genome Sequence of Acetogen Clostridium formicoaceticum ATCC 27076.</title>
        <authorList>
            <person name="Bao T."/>
            <person name="Cheng C."/>
            <person name="Zhao J."/>
            <person name="Yang S.-T."/>
            <person name="Wang J."/>
            <person name="Wang M."/>
        </authorList>
    </citation>
    <scope>NUCLEOTIDE SEQUENCE [LARGE SCALE GENOMIC DNA]</scope>
    <source>
        <strain evidence="7 9">ATCC 27076</strain>
    </source>
</reference>
<evidence type="ECO:0000256" key="1">
    <source>
        <dbReference type="ARBA" id="ARBA00004141"/>
    </source>
</evidence>
<proteinExistence type="predicted"/>
<name>A0AAC9WHD9_9CLOT</name>
<organism evidence="8 10">
    <name type="scientific">Clostridium formicaceticum</name>
    <dbReference type="NCBI Taxonomy" id="1497"/>
    <lineage>
        <taxon>Bacteria</taxon>
        <taxon>Bacillati</taxon>
        <taxon>Bacillota</taxon>
        <taxon>Clostridia</taxon>
        <taxon>Eubacteriales</taxon>
        <taxon>Clostridiaceae</taxon>
        <taxon>Clostridium</taxon>
    </lineage>
</organism>
<keyword evidence="9" id="KW-1185">Reference proteome</keyword>
<feature type="transmembrane region" description="Helical" evidence="5">
    <location>
        <begin position="217"/>
        <end position="238"/>
    </location>
</feature>
<keyword evidence="4 5" id="KW-0472">Membrane</keyword>
<accession>A0AAC9WHD9</accession>
<evidence type="ECO:0000256" key="4">
    <source>
        <dbReference type="ARBA" id="ARBA00023136"/>
    </source>
</evidence>
<feature type="transmembrane region" description="Helical" evidence="5">
    <location>
        <begin position="97"/>
        <end position="118"/>
    </location>
</feature>
<reference evidence="8 10" key="2">
    <citation type="submission" date="2017-03" db="EMBL/GenBank/DDBJ databases">
        <title>Complete sequence of Clostridium formicaceticum DSM 92.</title>
        <authorList>
            <person name="Poehlein A."/>
            <person name="Karl M."/>
            <person name="Bengelsdorf F.R."/>
            <person name="Duerre P."/>
            <person name="Daniel R."/>
        </authorList>
    </citation>
    <scope>NUCLEOTIDE SEQUENCE [LARGE SCALE GENOMIC DNA]</scope>
    <source>
        <strain evidence="8 10">DSM 92</strain>
    </source>
</reference>
<dbReference type="Proteomes" id="UP000192478">
    <property type="component" value="Chromosome"/>
</dbReference>
<evidence type="ECO:0000256" key="5">
    <source>
        <dbReference type="SAM" id="Phobius"/>
    </source>
</evidence>
<sequence length="244" mass="26807">MILRSSYFMLRRMSRGYLALIILLFLPLALITVLGMVAGDVVDPQLNIPVMDGIAVTMILAFQLYGGFYTMEFIRYDLMSSTKWRMYALPYQVHQHAFSIILSCTLFSAFQGLVMVLFTQWVYGVHWGNIGLVFLVLLAISILSQLVFLNLVLGVKHYKTAEGLGTVYGITSIALAGVWFPMPESGILNFLSTYASPLALGQNAVYALIIGENVDQVILSIGILLAASGAMAVIAVLLGRRKLA</sequence>
<dbReference type="GO" id="GO:0016020">
    <property type="term" value="C:membrane"/>
    <property type="evidence" value="ECO:0007669"/>
    <property type="project" value="UniProtKB-SubCell"/>
</dbReference>
<evidence type="ECO:0000256" key="3">
    <source>
        <dbReference type="ARBA" id="ARBA00022989"/>
    </source>
</evidence>
<dbReference type="EMBL" id="CP017603">
    <property type="protein sequence ID" value="AOY78058.1"/>
    <property type="molecule type" value="Genomic_DNA"/>
</dbReference>
<feature type="transmembrane region" description="Helical" evidence="5">
    <location>
        <begin position="55"/>
        <end position="76"/>
    </location>
</feature>
<evidence type="ECO:0000313" key="10">
    <source>
        <dbReference type="Proteomes" id="UP000192478"/>
    </source>
</evidence>
<dbReference type="RefSeq" id="WP_070972634.1">
    <property type="nucleotide sequence ID" value="NZ_CP017603.1"/>
</dbReference>
<dbReference type="AlphaFoldDB" id="A0AAC9WHD9"/>
<comment type="subcellular location">
    <subcellularLocation>
        <location evidence="1">Membrane</location>
        <topology evidence="1">Multi-pass membrane protein</topology>
    </subcellularLocation>
</comment>
<keyword evidence="3 5" id="KW-1133">Transmembrane helix</keyword>
<dbReference type="GO" id="GO:0140359">
    <property type="term" value="F:ABC-type transporter activity"/>
    <property type="evidence" value="ECO:0007669"/>
    <property type="project" value="InterPro"/>
</dbReference>
<evidence type="ECO:0000256" key="2">
    <source>
        <dbReference type="ARBA" id="ARBA00022692"/>
    </source>
</evidence>
<dbReference type="Pfam" id="PF01061">
    <property type="entry name" value="ABC2_membrane"/>
    <property type="match status" value="1"/>
</dbReference>
<dbReference type="Proteomes" id="UP000177894">
    <property type="component" value="Chromosome"/>
</dbReference>
<evidence type="ECO:0000313" key="9">
    <source>
        <dbReference type="Proteomes" id="UP000177894"/>
    </source>
</evidence>
<dbReference type="KEGG" id="cfm:BJL90_20625"/>
<keyword evidence="2 5" id="KW-0812">Transmembrane</keyword>
<feature type="transmembrane region" description="Helical" evidence="5">
    <location>
        <begin position="130"/>
        <end position="153"/>
    </location>
</feature>